<sequence length="337" mass="37282">METKKTNKQLFYKQAQFAKPSSVPLQHLLHRAIKKLSVLQRKEHIFEATLTDGGMPEASMRLINSARADAGFQLGTLIQFSPGANHLVMSQAVNEAADELDVSKLPAPEGKHFIDSPLYFAVRDNHVVFIQSRSLRSEAFESHLNWLLKQSGAMAKDQRVVLTDVIPQDIRKKLQDKPIKRVLLRAPFFETQGNAEEIVGSRATRAAKAGVGLGLKIVKALMSPEKFQALKVDQMTELNNVQLNLEVKVAGKHKAKSAVNENDMMRTLLQALGQVENIDFVQVEIEGAGTKKGNQLRVREHVSIESVDGILTTAGAYHALVGWLESLIDKGHISAQD</sequence>
<name>A0ABX0LTY6_9BURK</name>
<dbReference type="EMBL" id="VUYU01000011">
    <property type="protein sequence ID" value="NHZ35347.1"/>
    <property type="molecule type" value="Genomic_DNA"/>
</dbReference>
<dbReference type="Proteomes" id="UP000785613">
    <property type="component" value="Unassembled WGS sequence"/>
</dbReference>
<protein>
    <recommendedName>
        <fullName evidence="3">Recombination-associated protein RdgC</fullName>
    </recommendedName>
</protein>
<dbReference type="RefSeq" id="WP_167226545.1">
    <property type="nucleotide sequence ID" value="NZ_VUYU01000011.1"/>
</dbReference>
<accession>A0ABX0LTY6</accession>
<gene>
    <name evidence="1" type="ORF">F0185_17405</name>
</gene>
<evidence type="ECO:0000313" key="1">
    <source>
        <dbReference type="EMBL" id="NHZ35347.1"/>
    </source>
</evidence>
<organism evidence="1 2">
    <name type="scientific">Massilia rubra</name>
    <dbReference type="NCBI Taxonomy" id="2607910"/>
    <lineage>
        <taxon>Bacteria</taxon>
        <taxon>Pseudomonadati</taxon>
        <taxon>Pseudomonadota</taxon>
        <taxon>Betaproteobacteria</taxon>
        <taxon>Burkholderiales</taxon>
        <taxon>Oxalobacteraceae</taxon>
        <taxon>Telluria group</taxon>
        <taxon>Massilia</taxon>
    </lineage>
</organism>
<proteinExistence type="predicted"/>
<evidence type="ECO:0000313" key="2">
    <source>
        <dbReference type="Proteomes" id="UP000785613"/>
    </source>
</evidence>
<keyword evidence="2" id="KW-1185">Reference proteome</keyword>
<evidence type="ECO:0008006" key="3">
    <source>
        <dbReference type="Google" id="ProtNLM"/>
    </source>
</evidence>
<comment type="caution">
    <text evidence="1">The sequence shown here is derived from an EMBL/GenBank/DDBJ whole genome shotgun (WGS) entry which is preliminary data.</text>
</comment>
<reference evidence="1 2" key="1">
    <citation type="submission" date="2019-09" db="EMBL/GenBank/DDBJ databases">
        <title>Taxonomy of Antarctic Massilia spp.: description of Massilia rubra sp. nov., Massilia aquatica sp. nov., Massilia mucilaginosa sp. nov., Massilia frigida sp. nov. isolated from streams, lakes and regoliths.</title>
        <authorList>
            <person name="Holochova P."/>
            <person name="Sedlacek I."/>
            <person name="Kralova S."/>
            <person name="Maslanova I."/>
            <person name="Busse H.-J."/>
            <person name="Stankova E."/>
            <person name="Vrbovska V."/>
            <person name="Kovarovic V."/>
            <person name="Bartak M."/>
            <person name="Svec P."/>
            <person name="Pantucek R."/>
        </authorList>
    </citation>
    <scope>NUCLEOTIDE SEQUENCE [LARGE SCALE GENOMIC DNA]</scope>
    <source>
        <strain evidence="1 2">CCM 8692</strain>
    </source>
</reference>